<comment type="caution">
    <text evidence="10">The sequence shown here is derived from an EMBL/GenBank/DDBJ whole genome shotgun (WGS) entry which is preliminary data.</text>
</comment>
<keyword evidence="5" id="KW-0732">Signal</keyword>
<evidence type="ECO:0000256" key="5">
    <source>
        <dbReference type="ARBA" id="ARBA00022729"/>
    </source>
</evidence>
<dbReference type="Gene3D" id="2.160.20.10">
    <property type="entry name" value="Single-stranded right-handed beta-helix, Pectin lyase-like"/>
    <property type="match status" value="1"/>
</dbReference>
<protein>
    <recommendedName>
        <fullName evidence="9">Fibronectin type-III domain-containing protein</fullName>
    </recommendedName>
</protein>
<dbReference type="InterPro" id="IPR036116">
    <property type="entry name" value="FN3_sf"/>
</dbReference>
<dbReference type="Proteomes" id="UP000807850">
    <property type="component" value="Unassembled WGS sequence"/>
</dbReference>
<dbReference type="GO" id="GO:0016837">
    <property type="term" value="F:carbon-oxygen lyase activity, acting on polysaccharides"/>
    <property type="evidence" value="ECO:0007669"/>
    <property type="project" value="TreeGrafter"/>
</dbReference>
<dbReference type="SUPFAM" id="SSF49265">
    <property type="entry name" value="Fibronectin type III"/>
    <property type="match status" value="1"/>
</dbReference>
<evidence type="ECO:0000313" key="10">
    <source>
        <dbReference type="EMBL" id="MBI3539543.1"/>
    </source>
</evidence>
<dbReference type="AlphaFoldDB" id="A0A9D6QMA2"/>
<comment type="subcellular location">
    <subcellularLocation>
        <location evidence="2">Secreted</location>
    </subcellularLocation>
</comment>
<dbReference type="InterPro" id="IPR003961">
    <property type="entry name" value="FN3_dom"/>
</dbReference>
<feature type="domain" description="Fibronectin type-III" evidence="9">
    <location>
        <begin position="482"/>
        <end position="591"/>
    </location>
</feature>
<dbReference type="InterPro" id="IPR053868">
    <property type="entry name" value="Pel9A-like_beta_helix"/>
</dbReference>
<organism evidence="10 11">
    <name type="scientific">Eiseniibacteriota bacterium</name>
    <dbReference type="NCBI Taxonomy" id="2212470"/>
    <lineage>
        <taxon>Bacteria</taxon>
        <taxon>Candidatus Eiseniibacteriota</taxon>
    </lineage>
</organism>
<dbReference type="InterPro" id="IPR012334">
    <property type="entry name" value="Pectin_lyas_fold"/>
</dbReference>
<evidence type="ECO:0000256" key="3">
    <source>
        <dbReference type="ARBA" id="ARBA00022525"/>
    </source>
</evidence>
<keyword evidence="4" id="KW-0479">Metal-binding</keyword>
<evidence type="ECO:0000259" key="9">
    <source>
        <dbReference type="PROSITE" id="PS50853"/>
    </source>
</evidence>
<sequence length="606" mass="63833">MLLPGLAHATTYYVSPGGSDSNSGLTALTPWATIGRANNALTAGDAVRILPGTYSDRINPARSGSALARISYIGDLSSPGAANVPGIDVFSSYVTVKGVNSADAGHLEYPARNDSLAFCVLGGGQVLYGVKYSMIAHNIINGGVSWELDKGLSVGPATSNCEQDTMRGNIITQASISPSHGFKFRGYTQYCLVDSNQIAGTFTSNTVDGSGRIAYNSYYDVFRDNRWTYEATVSFGPNGPWKAFVLRDSTHDLTFERDTLLAGLQSPYDIGAAISTSGNFGEVRNNVWRGCVYKTNSSIYNTYPLTNGLFQNSVFACKGDAVFWFQDQVNNCTFDHCTFYSAAGQAMRIDAPMSATTFTSNVFYTQSARAPATNGGTILFGTTTGFTSNYNLFFSPAYSSTPGDRSIAWCCYNGSRPGTGQGWNNATGQDAGSHYGSPMMLDSTFTNLDGHLLLGSLAIGAGASGSDAGAYPFVPIGPDVTPPSSVNNLAASLVSDQVIVMTWTAPGGDGMSGQAAAYDLRWSNQPITAATFAAATSVTPQPIPSYGGTSQSYVLTGRTPGATYYLAIMAVDQAGNWSGLSNVLNTTMQASDQTPPRTIGDLGTSP</sequence>
<dbReference type="InterPro" id="IPR011050">
    <property type="entry name" value="Pectin_lyase_fold/virulence"/>
</dbReference>
<name>A0A9D6QMA2_UNCEI</name>
<dbReference type="PANTHER" id="PTHR40088">
    <property type="entry name" value="PECTATE LYASE (EUROFUNG)"/>
    <property type="match status" value="1"/>
</dbReference>
<evidence type="ECO:0000313" key="11">
    <source>
        <dbReference type="Proteomes" id="UP000807850"/>
    </source>
</evidence>
<dbReference type="CDD" id="cd00063">
    <property type="entry name" value="FN3"/>
    <property type="match status" value="1"/>
</dbReference>
<dbReference type="SMART" id="SM00060">
    <property type="entry name" value="FN3"/>
    <property type="match status" value="1"/>
</dbReference>
<reference evidence="10" key="1">
    <citation type="submission" date="2020-07" db="EMBL/GenBank/DDBJ databases">
        <title>Huge and variable diversity of episymbiotic CPR bacteria and DPANN archaea in groundwater ecosystems.</title>
        <authorList>
            <person name="He C.Y."/>
            <person name="Keren R."/>
            <person name="Whittaker M."/>
            <person name="Farag I.F."/>
            <person name="Doudna J."/>
            <person name="Cate J.H.D."/>
            <person name="Banfield J.F."/>
        </authorList>
    </citation>
    <scope>NUCLEOTIDE SEQUENCE</scope>
    <source>
        <strain evidence="10">NC_groundwater_928_Pr1_S-0.2um_72_17</strain>
    </source>
</reference>
<dbReference type="EMBL" id="JACQAY010000144">
    <property type="protein sequence ID" value="MBI3539543.1"/>
    <property type="molecule type" value="Genomic_DNA"/>
</dbReference>
<evidence type="ECO:0000256" key="4">
    <source>
        <dbReference type="ARBA" id="ARBA00022723"/>
    </source>
</evidence>
<keyword evidence="3" id="KW-0964">Secreted</keyword>
<evidence type="ECO:0000256" key="1">
    <source>
        <dbReference type="ARBA" id="ARBA00001913"/>
    </source>
</evidence>
<dbReference type="Gene3D" id="2.60.40.10">
    <property type="entry name" value="Immunoglobulins"/>
    <property type="match status" value="1"/>
</dbReference>
<dbReference type="InterPro" id="IPR052052">
    <property type="entry name" value="Polysaccharide_Lyase_9"/>
</dbReference>
<gene>
    <name evidence="10" type="ORF">HY076_04665</name>
</gene>
<evidence type="ECO:0000256" key="8">
    <source>
        <dbReference type="ARBA" id="ARBA00038263"/>
    </source>
</evidence>
<evidence type="ECO:0000256" key="6">
    <source>
        <dbReference type="ARBA" id="ARBA00022837"/>
    </source>
</evidence>
<dbReference type="PROSITE" id="PS50853">
    <property type="entry name" value="FN3"/>
    <property type="match status" value="1"/>
</dbReference>
<accession>A0A9D6QMA2</accession>
<keyword evidence="7" id="KW-0456">Lyase</keyword>
<proteinExistence type="inferred from homology"/>
<evidence type="ECO:0000256" key="2">
    <source>
        <dbReference type="ARBA" id="ARBA00004613"/>
    </source>
</evidence>
<keyword evidence="6" id="KW-0106">Calcium</keyword>
<dbReference type="PANTHER" id="PTHR40088:SF1">
    <property type="entry name" value="PECTATE LYASE PEL9"/>
    <property type="match status" value="1"/>
</dbReference>
<comment type="cofactor">
    <cofactor evidence="1">
        <name>Ca(2+)</name>
        <dbReference type="ChEBI" id="CHEBI:29108"/>
    </cofactor>
</comment>
<dbReference type="InterPro" id="IPR013783">
    <property type="entry name" value="Ig-like_fold"/>
</dbReference>
<evidence type="ECO:0000256" key="7">
    <source>
        <dbReference type="ARBA" id="ARBA00023239"/>
    </source>
</evidence>
<dbReference type="GO" id="GO:0046872">
    <property type="term" value="F:metal ion binding"/>
    <property type="evidence" value="ECO:0007669"/>
    <property type="project" value="UniProtKB-KW"/>
</dbReference>
<dbReference type="GO" id="GO:0005576">
    <property type="term" value="C:extracellular region"/>
    <property type="evidence" value="ECO:0007669"/>
    <property type="project" value="UniProtKB-SubCell"/>
</dbReference>
<dbReference type="Pfam" id="PF22842">
    <property type="entry name" value="Pel9A-like_beta_helix"/>
    <property type="match status" value="1"/>
</dbReference>
<dbReference type="SUPFAM" id="SSF51126">
    <property type="entry name" value="Pectin lyase-like"/>
    <property type="match status" value="1"/>
</dbReference>
<comment type="similarity">
    <text evidence="8">Belongs to the polysaccharide lyase 9 family.</text>
</comment>